<feature type="region of interest" description="Disordered" evidence="1">
    <location>
        <begin position="41"/>
        <end position="72"/>
    </location>
</feature>
<feature type="chain" id="PRO_5040560460" evidence="2">
    <location>
        <begin position="20"/>
        <end position="72"/>
    </location>
</feature>
<evidence type="ECO:0000313" key="5">
    <source>
        <dbReference type="Proteomes" id="UP000028999"/>
    </source>
</evidence>
<dbReference type="EMBL" id="HG994363">
    <property type="protein sequence ID" value="CAF2036564.1"/>
    <property type="molecule type" value="Genomic_DNA"/>
</dbReference>
<keyword evidence="2" id="KW-0732">Signal</keyword>
<evidence type="ECO:0000256" key="2">
    <source>
        <dbReference type="SAM" id="SignalP"/>
    </source>
</evidence>
<reference evidence="3" key="3">
    <citation type="submission" date="2021-01" db="EMBL/GenBank/DDBJ databases">
        <authorList>
            <consortium name="Genoscope - CEA"/>
            <person name="William W."/>
        </authorList>
    </citation>
    <scope>NUCLEOTIDE SEQUENCE</scope>
</reference>
<sequence length="72" mass="8056">MKLVILVSFLLLLPMFSSGLVETSHLGDSHYEVVTNKGRVDLEMDYEDPHPRPPRSSDPPPNPHSNKKNSTS</sequence>
<gene>
    <name evidence="4" type="primary">BnaA09g04920D</name>
    <name evidence="3" type="ORF">DARMORV10_A09P06530.1</name>
    <name evidence="4" type="ORF">GSBRNA2T00009602001</name>
</gene>
<keyword evidence="5" id="KW-1185">Reference proteome</keyword>
<organism evidence="4 5">
    <name type="scientific">Brassica napus</name>
    <name type="common">Rape</name>
    <dbReference type="NCBI Taxonomy" id="3708"/>
    <lineage>
        <taxon>Eukaryota</taxon>
        <taxon>Viridiplantae</taxon>
        <taxon>Streptophyta</taxon>
        <taxon>Embryophyta</taxon>
        <taxon>Tracheophyta</taxon>
        <taxon>Spermatophyta</taxon>
        <taxon>Magnoliopsida</taxon>
        <taxon>eudicotyledons</taxon>
        <taxon>Gunneridae</taxon>
        <taxon>Pentapetalae</taxon>
        <taxon>rosids</taxon>
        <taxon>malvids</taxon>
        <taxon>Brassicales</taxon>
        <taxon>Brassicaceae</taxon>
        <taxon>Brassiceae</taxon>
        <taxon>Brassica</taxon>
    </lineage>
</organism>
<feature type="compositionally biased region" description="Pro residues" evidence="1">
    <location>
        <begin position="54"/>
        <end position="63"/>
    </location>
</feature>
<proteinExistence type="predicted"/>
<evidence type="ECO:0000313" key="3">
    <source>
        <dbReference type="EMBL" id="CAF2036564.1"/>
    </source>
</evidence>
<dbReference type="PaxDb" id="3708-A0A078G334"/>
<accession>A0A078G334</accession>
<feature type="signal peptide" evidence="2">
    <location>
        <begin position="1"/>
        <end position="19"/>
    </location>
</feature>
<reference evidence="4 5" key="1">
    <citation type="journal article" date="2014" name="Science">
        <title>Plant genetics. Early allopolyploid evolution in the post-Neolithic Brassica napus oilseed genome.</title>
        <authorList>
            <person name="Chalhoub B."/>
            <person name="Denoeud F."/>
            <person name="Liu S."/>
            <person name="Parkin I.A."/>
            <person name="Tang H."/>
            <person name="Wang X."/>
            <person name="Chiquet J."/>
            <person name="Belcram H."/>
            <person name="Tong C."/>
            <person name="Samans B."/>
            <person name="Correa M."/>
            <person name="Da Silva C."/>
            <person name="Just J."/>
            <person name="Falentin C."/>
            <person name="Koh C.S."/>
            <person name="Le Clainche I."/>
            <person name="Bernard M."/>
            <person name="Bento P."/>
            <person name="Noel B."/>
            <person name="Labadie K."/>
            <person name="Alberti A."/>
            <person name="Charles M."/>
            <person name="Arnaud D."/>
            <person name="Guo H."/>
            <person name="Daviaud C."/>
            <person name="Alamery S."/>
            <person name="Jabbari K."/>
            <person name="Zhao M."/>
            <person name="Edger P.P."/>
            <person name="Chelaifa H."/>
            <person name="Tack D."/>
            <person name="Lassalle G."/>
            <person name="Mestiri I."/>
            <person name="Schnel N."/>
            <person name="Le Paslier M.C."/>
            <person name="Fan G."/>
            <person name="Renault V."/>
            <person name="Bayer P.E."/>
            <person name="Golicz A.A."/>
            <person name="Manoli S."/>
            <person name="Lee T.H."/>
            <person name="Thi V.H."/>
            <person name="Chalabi S."/>
            <person name="Hu Q."/>
            <person name="Fan C."/>
            <person name="Tollenaere R."/>
            <person name="Lu Y."/>
            <person name="Battail C."/>
            <person name="Shen J."/>
            <person name="Sidebottom C.H."/>
            <person name="Wang X."/>
            <person name="Canaguier A."/>
            <person name="Chauveau A."/>
            <person name="Berard A."/>
            <person name="Deniot G."/>
            <person name="Guan M."/>
            <person name="Liu Z."/>
            <person name="Sun F."/>
            <person name="Lim Y.P."/>
            <person name="Lyons E."/>
            <person name="Town C.D."/>
            <person name="Bancroft I."/>
            <person name="Wang X."/>
            <person name="Meng J."/>
            <person name="Ma J."/>
            <person name="Pires J.C."/>
            <person name="King G.J."/>
            <person name="Brunel D."/>
            <person name="Delourme R."/>
            <person name="Renard M."/>
            <person name="Aury J.M."/>
            <person name="Adams K.L."/>
            <person name="Batley J."/>
            <person name="Snowdon R.J."/>
            <person name="Tost J."/>
            <person name="Edwards D."/>
            <person name="Zhou Y."/>
            <person name="Hua W."/>
            <person name="Sharpe A.G."/>
            <person name="Paterson A.H."/>
            <person name="Guan C."/>
            <person name="Wincker P."/>
        </authorList>
    </citation>
    <scope>NUCLEOTIDE SEQUENCE [LARGE SCALE GENOMIC DNA]</scope>
    <source>
        <strain evidence="5">cv. Darmor-bzh</strain>
    </source>
</reference>
<protein>
    <submittedName>
        <fullName evidence="3">(rape) hypothetical protein</fullName>
    </submittedName>
    <submittedName>
        <fullName evidence="4">BnaA09g04920D protein</fullName>
    </submittedName>
</protein>
<dbReference type="Gramene" id="CDY19839">
    <property type="protein sequence ID" value="CDY19839"/>
    <property type="gene ID" value="GSBRNA2T00009602001"/>
</dbReference>
<evidence type="ECO:0000256" key="1">
    <source>
        <dbReference type="SAM" id="MobiDB-lite"/>
    </source>
</evidence>
<dbReference type="EMBL" id="LK032100">
    <property type="protein sequence ID" value="CDY19839.1"/>
    <property type="molecule type" value="Genomic_DNA"/>
</dbReference>
<feature type="compositionally biased region" description="Basic and acidic residues" evidence="1">
    <location>
        <begin position="41"/>
        <end position="51"/>
    </location>
</feature>
<reference evidence="4" key="2">
    <citation type="submission" date="2014-06" db="EMBL/GenBank/DDBJ databases">
        <authorList>
            <person name="Genoscope - CEA"/>
        </authorList>
    </citation>
    <scope>NUCLEOTIDE SEQUENCE</scope>
</reference>
<name>A0A078G334_BRANA</name>
<dbReference type="AlphaFoldDB" id="A0A078G334"/>
<dbReference type="Proteomes" id="UP001295469">
    <property type="component" value="Chromosome A09"/>
</dbReference>
<dbReference type="Proteomes" id="UP000028999">
    <property type="component" value="Unassembled WGS sequence"/>
</dbReference>
<evidence type="ECO:0000313" key="4">
    <source>
        <dbReference type="EMBL" id="CDY19839.1"/>
    </source>
</evidence>